<dbReference type="InterPro" id="IPR011992">
    <property type="entry name" value="EF-hand-dom_pair"/>
</dbReference>
<dbReference type="EMBL" id="GG666525">
    <property type="protein sequence ID" value="EEN59038.1"/>
    <property type="molecule type" value="Genomic_DNA"/>
</dbReference>
<protein>
    <recommendedName>
        <fullName evidence="3">EF-hand domain-containing protein</fullName>
    </recommendedName>
</protein>
<accession>C3YL47</accession>
<evidence type="ECO:0000313" key="4">
    <source>
        <dbReference type="EMBL" id="EEN59038.1"/>
    </source>
</evidence>
<dbReference type="PROSITE" id="PS00018">
    <property type="entry name" value="EF_HAND_1"/>
    <property type="match status" value="1"/>
</dbReference>
<dbReference type="PROSITE" id="PS50222">
    <property type="entry name" value="EF_HAND_2"/>
    <property type="match status" value="1"/>
</dbReference>
<dbReference type="InterPro" id="IPR002048">
    <property type="entry name" value="EF_hand_dom"/>
</dbReference>
<dbReference type="GO" id="GO:0005509">
    <property type="term" value="F:calcium ion binding"/>
    <property type="evidence" value="ECO:0007669"/>
    <property type="project" value="InterPro"/>
</dbReference>
<evidence type="ECO:0000256" key="2">
    <source>
        <dbReference type="SAM" id="Phobius"/>
    </source>
</evidence>
<dbReference type="InterPro" id="IPR018247">
    <property type="entry name" value="EF_Hand_1_Ca_BS"/>
</dbReference>
<feature type="transmembrane region" description="Helical" evidence="2">
    <location>
        <begin position="12"/>
        <end position="32"/>
    </location>
</feature>
<keyword evidence="2" id="KW-0472">Membrane</keyword>
<dbReference type="Pfam" id="PF13202">
    <property type="entry name" value="EF-hand_5"/>
    <property type="match status" value="2"/>
</dbReference>
<keyword evidence="1" id="KW-0106">Calcium</keyword>
<dbReference type="AlphaFoldDB" id="C3YL47"/>
<evidence type="ECO:0000256" key="1">
    <source>
        <dbReference type="ARBA" id="ARBA00022837"/>
    </source>
</evidence>
<keyword evidence="2" id="KW-1133">Transmembrane helix</keyword>
<name>C3YL47_BRAFL</name>
<organism>
    <name type="scientific">Branchiostoma floridae</name>
    <name type="common">Florida lancelet</name>
    <name type="synonym">Amphioxus</name>
    <dbReference type="NCBI Taxonomy" id="7739"/>
    <lineage>
        <taxon>Eukaryota</taxon>
        <taxon>Metazoa</taxon>
        <taxon>Chordata</taxon>
        <taxon>Cephalochordata</taxon>
        <taxon>Leptocardii</taxon>
        <taxon>Amphioxiformes</taxon>
        <taxon>Branchiostomatidae</taxon>
        <taxon>Branchiostoma</taxon>
    </lineage>
</organism>
<sequence>MGWGTYDRWFYFDFMTDWCVSVLSLMLIMNAFGHRCVAPFHAGQLIRVGKSGEWKRPARRPPFRTYDVDLDGKVSSDEWHRVEEMLSGWPAAEIFSLLDRNEDGWLTKPEFNTGKQRLGAKDWNFARPTSGISKRLIGV</sequence>
<dbReference type="SUPFAM" id="SSF47473">
    <property type="entry name" value="EF-hand"/>
    <property type="match status" value="1"/>
</dbReference>
<proteinExistence type="predicted"/>
<dbReference type="InParanoid" id="C3YL47"/>
<reference evidence="4" key="1">
    <citation type="journal article" date="2008" name="Nature">
        <title>The amphioxus genome and the evolution of the chordate karyotype.</title>
        <authorList>
            <consortium name="US DOE Joint Genome Institute (JGI-PGF)"/>
            <person name="Putnam N.H."/>
            <person name="Butts T."/>
            <person name="Ferrier D.E.K."/>
            <person name="Furlong R.F."/>
            <person name="Hellsten U."/>
            <person name="Kawashima T."/>
            <person name="Robinson-Rechavi M."/>
            <person name="Shoguchi E."/>
            <person name="Terry A."/>
            <person name="Yu J.-K."/>
            <person name="Benito-Gutierrez E.L."/>
            <person name="Dubchak I."/>
            <person name="Garcia-Fernandez J."/>
            <person name="Gibson-Brown J.J."/>
            <person name="Grigoriev I.V."/>
            <person name="Horton A.C."/>
            <person name="de Jong P.J."/>
            <person name="Jurka J."/>
            <person name="Kapitonov V.V."/>
            <person name="Kohara Y."/>
            <person name="Kuroki Y."/>
            <person name="Lindquist E."/>
            <person name="Lucas S."/>
            <person name="Osoegawa K."/>
            <person name="Pennacchio L.A."/>
            <person name="Salamov A.A."/>
            <person name="Satou Y."/>
            <person name="Sauka-Spengler T."/>
            <person name="Schmutz J."/>
            <person name="Shin-I T."/>
            <person name="Toyoda A."/>
            <person name="Bronner-Fraser M."/>
            <person name="Fujiyama A."/>
            <person name="Holland L.Z."/>
            <person name="Holland P.W.H."/>
            <person name="Satoh N."/>
            <person name="Rokhsar D.S."/>
        </authorList>
    </citation>
    <scope>NUCLEOTIDE SEQUENCE [LARGE SCALE GENOMIC DNA]</scope>
    <source>
        <strain evidence="4">S238N-H82</strain>
        <tissue evidence="4">Testes</tissue>
    </source>
</reference>
<keyword evidence="2" id="KW-0812">Transmembrane</keyword>
<evidence type="ECO:0000259" key="3">
    <source>
        <dbReference type="PROSITE" id="PS50222"/>
    </source>
</evidence>
<gene>
    <name evidence="4" type="ORF">BRAFLDRAFT_84762</name>
</gene>
<feature type="domain" description="EF-hand" evidence="3">
    <location>
        <begin position="93"/>
        <end position="121"/>
    </location>
</feature>
<dbReference type="Gene3D" id="1.10.238.10">
    <property type="entry name" value="EF-hand"/>
    <property type="match status" value="1"/>
</dbReference>